<dbReference type="AlphaFoldDB" id="A0A6L2KZ09"/>
<evidence type="ECO:0000259" key="6">
    <source>
        <dbReference type="Pfam" id="PF25597"/>
    </source>
</evidence>
<feature type="region of interest" description="Disordered" evidence="3">
    <location>
        <begin position="671"/>
        <end position="691"/>
    </location>
</feature>
<dbReference type="GO" id="GO:0003676">
    <property type="term" value="F:nucleic acid binding"/>
    <property type="evidence" value="ECO:0007669"/>
    <property type="project" value="InterPro"/>
</dbReference>
<dbReference type="PANTHER" id="PTHR42648:SF18">
    <property type="entry name" value="RETROTRANSPOSON, UNCLASSIFIED-LIKE PROTEIN"/>
    <property type="match status" value="1"/>
</dbReference>
<dbReference type="Gene3D" id="3.30.420.10">
    <property type="entry name" value="Ribonuclease H-like superfamily/Ribonuclease H"/>
    <property type="match status" value="1"/>
</dbReference>
<dbReference type="Pfam" id="PF07727">
    <property type="entry name" value="RVT_2"/>
    <property type="match status" value="1"/>
</dbReference>
<feature type="domain" description="Retroviral polymerase SH3-like" evidence="6">
    <location>
        <begin position="371"/>
        <end position="418"/>
    </location>
</feature>
<feature type="region of interest" description="Disordered" evidence="3">
    <location>
        <begin position="1157"/>
        <end position="1274"/>
    </location>
</feature>
<feature type="compositionally biased region" description="Low complexity" evidence="3">
    <location>
        <begin position="1202"/>
        <end position="1228"/>
    </location>
</feature>
<dbReference type="GO" id="GO:0016787">
    <property type="term" value="F:hydrolase activity"/>
    <property type="evidence" value="ECO:0007669"/>
    <property type="project" value="UniProtKB-KW"/>
</dbReference>
<reference evidence="7" key="1">
    <citation type="journal article" date="2019" name="Sci. Rep.">
        <title>Draft genome of Tanacetum cinerariifolium, the natural source of mosquito coil.</title>
        <authorList>
            <person name="Yamashiro T."/>
            <person name="Shiraishi A."/>
            <person name="Satake H."/>
            <person name="Nakayama K."/>
        </authorList>
    </citation>
    <scope>NUCLEOTIDE SEQUENCE</scope>
</reference>
<protein>
    <submittedName>
        <fullName evidence="7">Retrovirus-related Pol polyprotein from transposon TNT 1-94</fullName>
    </submittedName>
</protein>
<dbReference type="Pfam" id="PF25597">
    <property type="entry name" value="SH3_retrovirus"/>
    <property type="match status" value="1"/>
</dbReference>
<feature type="compositionally biased region" description="Polar residues" evidence="3">
    <location>
        <begin position="164"/>
        <end position="204"/>
    </location>
</feature>
<dbReference type="GO" id="GO:0046872">
    <property type="term" value="F:metal ion binding"/>
    <property type="evidence" value="ECO:0007669"/>
    <property type="project" value="UniProtKB-KW"/>
</dbReference>
<feature type="compositionally biased region" description="Low complexity" evidence="3">
    <location>
        <begin position="672"/>
        <end position="687"/>
    </location>
</feature>
<dbReference type="PANTHER" id="PTHR42648">
    <property type="entry name" value="TRANSPOSASE, PUTATIVE-RELATED"/>
    <property type="match status" value="1"/>
</dbReference>
<dbReference type="InterPro" id="IPR057670">
    <property type="entry name" value="SH3_retrovirus"/>
</dbReference>
<dbReference type="EMBL" id="BKCJ010003266">
    <property type="protein sequence ID" value="GEU54030.1"/>
    <property type="molecule type" value="Genomic_DNA"/>
</dbReference>
<dbReference type="InterPro" id="IPR012337">
    <property type="entry name" value="RNaseH-like_sf"/>
</dbReference>
<sequence>MSWINASHVYYVSVETSNKLYFVTPLSKTQFIPKVVEKNNLSETVTLHLHTNKVIEKRTKVLAPGLLRIESEPINTYFKNNRSVHRDYLKVIKEHVETLQDLLKHARALNSTYENLYYACKFVQRIQELLVYVSASCPFSQNGNEKWAPRTSLKKNNKPYVDTSGINKTVVNNTQQSVEKQTTQKTGNTFLTSTRRVSYTNASGLQPKRNTKNDGIPRPSSRSEKNKVEAQHRESKSHGSNLYIISLNDMMKSSPICLLSKASKTKFWLWHHRLSRLNFDTINQLAKEGRVRARTPQQNGVVKRRNRTLVEAAHSMLIFSKSLLFLWAEVVVTACYTQNRSLIHTRYNKTLYEFLRERKPYLKYLHVFGALCYPTNDSEDLSKLKPEADAGVFIGYSPSTKAYRIYNKRTQMIMETIHTASTSAKPPSKNDLDLPMFDEYFKHSPSAVSTTVSAATLLPPDTADASSSTTIDQDSLSLSATPITKTTVTPLHSTNVNEPNNKDAKFDSDTFTNPFAPSVTNFVESSSRIVDTSNMHTFQQPQTYIRRWTKDHPLVTIIGQMFSLNKSSTVHEKPHTPRSCLRWKPTGRIFKTVGLQWIPTGKMFIDSTTKVDSEPPNGSNDDISNPYEYDQTFYFSACTFNSSADTEVTAPVLVVSTSTHSLTSVDQDALLPSTSQPSQVSPSHVNSTSAEEADHDIEVVHMGDNLEKRNPITEPSFKESSSHNTYKEALEESCWIEVMQEELPEFEHELGGGVLKNKARLVARGYRQKEGIDFEESFAPVARLEAIRIIIAFAAHMNMIVFQMDVKTTFLNGVIREEVYVSQPDGFVDGKNPNHVYKLKKALYGLKQAPRACKQVDTPMVEKYKLDEDLKGKAVDPTRYCGMISTLMYLTSSRPDLVFVVCMCARSDDEVQDVSSDEENKADENKADAEVTLKHDPTAQRTPLIDIDIPMVTEKTTSIPTPPITTDASSIIIVFPEINALNAVQLRVAKLEHDGGEDNEQWWGTVHWREKFNSGCINESLAVLASLQSQVHTVVDNYLGSKLDDSLYKVLQRHTADLIQRRSMKHVPESNKNPEFEKSPEEILKIKKEHAEKQKMPKYKIRSTDKAALKEYDQKSALFQTMYDNKTFNRIPANHALYHALMEALMADEKAMAKGVADTVKDHKRKRDGDYDDDNDEDPSAGPNQDKTTKRRRTKKSESAKKTSTTKETFKGKAPTKSTKTGKSATTKEPVKELISEVSMDDTTHYEGEDMAHDNDQAKDWFIQAPRHPTPDPK</sequence>
<feature type="domain" description="Reverse transcriptase Ty1/copia-type" evidence="4">
    <location>
        <begin position="755"/>
        <end position="867"/>
    </location>
</feature>
<name>A0A6L2KZ09_TANCI</name>
<keyword evidence="2" id="KW-0378">Hydrolase</keyword>
<feature type="compositionally biased region" description="Basic and acidic residues" evidence="3">
    <location>
        <begin position="221"/>
        <end position="237"/>
    </location>
</feature>
<organism evidence="7">
    <name type="scientific">Tanacetum cinerariifolium</name>
    <name type="common">Dalmatian daisy</name>
    <name type="synonym">Chrysanthemum cinerariifolium</name>
    <dbReference type="NCBI Taxonomy" id="118510"/>
    <lineage>
        <taxon>Eukaryota</taxon>
        <taxon>Viridiplantae</taxon>
        <taxon>Streptophyta</taxon>
        <taxon>Embryophyta</taxon>
        <taxon>Tracheophyta</taxon>
        <taxon>Spermatophyta</taxon>
        <taxon>Magnoliopsida</taxon>
        <taxon>eudicotyledons</taxon>
        <taxon>Gunneridae</taxon>
        <taxon>Pentapetalae</taxon>
        <taxon>asterids</taxon>
        <taxon>campanulids</taxon>
        <taxon>Asterales</taxon>
        <taxon>Asteraceae</taxon>
        <taxon>Asteroideae</taxon>
        <taxon>Anthemideae</taxon>
        <taxon>Anthemidinae</taxon>
        <taxon>Tanacetum</taxon>
    </lineage>
</organism>
<evidence type="ECO:0000259" key="5">
    <source>
        <dbReference type="Pfam" id="PF13976"/>
    </source>
</evidence>
<feature type="region of interest" description="Disordered" evidence="3">
    <location>
        <begin position="144"/>
        <end position="237"/>
    </location>
</feature>
<feature type="compositionally biased region" description="Acidic residues" evidence="3">
    <location>
        <begin position="1170"/>
        <end position="1179"/>
    </location>
</feature>
<evidence type="ECO:0000313" key="7">
    <source>
        <dbReference type="EMBL" id="GEU54030.1"/>
    </source>
</evidence>
<evidence type="ECO:0000259" key="4">
    <source>
        <dbReference type="Pfam" id="PF07727"/>
    </source>
</evidence>
<comment type="caution">
    <text evidence="7">The sequence shown here is derived from an EMBL/GenBank/DDBJ whole genome shotgun (WGS) entry which is preliminary data.</text>
</comment>
<keyword evidence="1" id="KW-0479">Metal-binding</keyword>
<dbReference type="SUPFAM" id="SSF53098">
    <property type="entry name" value="Ribonuclease H-like"/>
    <property type="match status" value="1"/>
</dbReference>
<accession>A0A6L2KZ09</accession>
<proteinExistence type="predicted"/>
<dbReference type="InterPro" id="IPR039537">
    <property type="entry name" value="Retrotran_Ty1/copia-like"/>
</dbReference>
<feature type="domain" description="GAG-pre-integrase" evidence="5">
    <location>
        <begin position="241"/>
        <end position="291"/>
    </location>
</feature>
<gene>
    <name evidence="7" type="ORF">Tci_026008</name>
</gene>
<dbReference type="InterPro" id="IPR036397">
    <property type="entry name" value="RNaseH_sf"/>
</dbReference>
<dbReference type="Pfam" id="PF13976">
    <property type="entry name" value="gag_pre-integrs"/>
    <property type="match status" value="1"/>
</dbReference>
<feature type="compositionally biased region" description="Basic and acidic residues" evidence="3">
    <location>
        <begin position="1242"/>
        <end position="1259"/>
    </location>
</feature>
<evidence type="ECO:0000256" key="3">
    <source>
        <dbReference type="SAM" id="MobiDB-lite"/>
    </source>
</evidence>
<evidence type="ECO:0000256" key="1">
    <source>
        <dbReference type="ARBA" id="ARBA00022723"/>
    </source>
</evidence>
<dbReference type="InterPro" id="IPR025724">
    <property type="entry name" value="GAG-pre-integrase_dom"/>
</dbReference>
<dbReference type="InterPro" id="IPR013103">
    <property type="entry name" value="RVT_2"/>
</dbReference>
<evidence type="ECO:0000256" key="2">
    <source>
        <dbReference type="ARBA" id="ARBA00022801"/>
    </source>
</evidence>